<accession>A0A2Z3H8D5</accession>
<dbReference type="AlphaFoldDB" id="A0A2Z3H8D5"/>
<sequence>MSDQPDRRTWRPARRVPGVRRPGGRGFGIYVLNQIIRGQVNKKKLVSYVLESSFGGLAEGTVLQCDEEKGNALVAAGVCREATEEDIGETAEDEVKEDEAEEDKDEGDEELVQDAVRRLAADANATVTKAVEKATEKLANRVKRPAFATPHVAGSDLAATGGFKNLGDAVAGYIRARKGDFDAARRFSQYGKAVEARTKATGMSISGGSGHQGGDLVPQEWAKDLWRLTFQNVPDLLGMMTKYEMRNQVENIPAWVQSSAAAGIQSNVIAEANSITATVGVTANVQLSLVKGAVLVNTSDELLRFNSYNLENVIKQVVPERLRFMTNGNVVAGTNSQINLVSNAAAVTVIAATPGRINFDDVTKMNAALYDDFDNDAIWLCSKSTLPELYSLAYPNRGATNPYPAWTPGTFGQEQLLGPKPKGTLLGKPVYTLENIPALGSRGALILWHPKSCAAGYSGLIADQTPYLYFDLAQDSFRFLFYFDSVNPLTTPYTRADGSVSSNIVVLSAGSTSSS</sequence>
<protein>
    <submittedName>
        <fullName evidence="4">Phage major capsid protein</fullName>
    </submittedName>
</protein>
<keyword evidence="5" id="KW-1185">Reference proteome</keyword>
<name>A0A2Z3H8D5_9BACT</name>
<evidence type="ECO:0000313" key="4">
    <source>
        <dbReference type="EMBL" id="AWM39787.1"/>
    </source>
</evidence>
<dbReference type="InterPro" id="IPR024455">
    <property type="entry name" value="Phage_capsid"/>
</dbReference>
<proteinExistence type="predicted"/>
<dbReference type="SUPFAM" id="SSF56563">
    <property type="entry name" value="Major capsid protein gp5"/>
    <property type="match status" value="1"/>
</dbReference>
<evidence type="ECO:0000256" key="2">
    <source>
        <dbReference type="SAM" id="MobiDB-lite"/>
    </source>
</evidence>
<dbReference type="EMBL" id="CP025958">
    <property type="protein sequence ID" value="AWM39787.1"/>
    <property type="molecule type" value="Genomic_DNA"/>
</dbReference>
<evidence type="ECO:0000259" key="3">
    <source>
        <dbReference type="Pfam" id="PF05065"/>
    </source>
</evidence>
<organism evidence="4 5">
    <name type="scientific">Gemmata obscuriglobus</name>
    <dbReference type="NCBI Taxonomy" id="114"/>
    <lineage>
        <taxon>Bacteria</taxon>
        <taxon>Pseudomonadati</taxon>
        <taxon>Planctomycetota</taxon>
        <taxon>Planctomycetia</taxon>
        <taxon>Gemmatales</taxon>
        <taxon>Gemmataceae</taxon>
        <taxon>Gemmata</taxon>
    </lineage>
</organism>
<comment type="subcellular location">
    <subcellularLocation>
        <location evidence="1">Virion</location>
    </subcellularLocation>
</comment>
<feature type="domain" description="Phage capsid-like C-terminal" evidence="3">
    <location>
        <begin position="213"/>
        <end position="440"/>
    </location>
</feature>
<dbReference type="Pfam" id="PF05065">
    <property type="entry name" value="Phage_capsid"/>
    <property type="match status" value="1"/>
</dbReference>
<reference evidence="4 5" key="1">
    <citation type="submission" date="2018-01" db="EMBL/GenBank/DDBJ databases">
        <title>G. obscuriglobus.</title>
        <authorList>
            <person name="Franke J."/>
            <person name="Blomberg W."/>
            <person name="Selmecki A."/>
        </authorList>
    </citation>
    <scope>NUCLEOTIDE SEQUENCE [LARGE SCALE GENOMIC DNA]</scope>
    <source>
        <strain evidence="4 5">DSM 5831</strain>
    </source>
</reference>
<dbReference type="OrthoDB" id="9786516at2"/>
<feature type="region of interest" description="Disordered" evidence="2">
    <location>
        <begin position="84"/>
        <end position="109"/>
    </location>
</feature>
<dbReference type="Proteomes" id="UP000245802">
    <property type="component" value="Chromosome"/>
</dbReference>
<dbReference type="NCBIfam" id="TIGR01554">
    <property type="entry name" value="major_cap_HK97"/>
    <property type="match status" value="1"/>
</dbReference>
<dbReference type="InterPro" id="IPR054612">
    <property type="entry name" value="Phage_capsid-like_C"/>
</dbReference>
<dbReference type="KEGG" id="gog:C1280_24130"/>
<evidence type="ECO:0000256" key="1">
    <source>
        <dbReference type="ARBA" id="ARBA00004328"/>
    </source>
</evidence>
<evidence type="ECO:0000313" key="5">
    <source>
        <dbReference type="Proteomes" id="UP000245802"/>
    </source>
</evidence>
<gene>
    <name evidence="4" type="ORF">C1280_24130</name>
</gene>